<evidence type="ECO:0000313" key="1">
    <source>
        <dbReference type="EMBL" id="ANA85243.1"/>
    </source>
</evidence>
<dbReference type="EMBL" id="KU998233">
    <property type="protein sequence ID" value="ANA85243.1"/>
    <property type="molecule type" value="Genomic_DNA"/>
</dbReference>
<reference evidence="2" key="1">
    <citation type="submission" date="2016-03" db="EMBL/GenBank/DDBJ databases">
        <authorList>
            <person name="Ploux O."/>
        </authorList>
    </citation>
    <scope>NUCLEOTIDE SEQUENCE [LARGE SCALE GENOMIC DNA]</scope>
</reference>
<organism evidence="1 2">
    <name type="scientific">Gordonia phage BritBrat</name>
    <dbReference type="NCBI Taxonomy" id="1838064"/>
    <lineage>
        <taxon>Viruses</taxon>
        <taxon>Duplodnaviria</taxon>
        <taxon>Heunggongvirae</taxon>
        <taxon>Uroviricota</taxon>
        <taxon>Caudoviricetes</taxon>
        <taxon>Britbratvirus</taxon>
        <taxon>Britbratvirus britbrat</taxon>
    </lineage>
</organism>
<sequence length="59" mass="6580">MPEFKVGDRVRALREFDRPAGHVIAKDGDRVHVRFSYSGVPGMGVSFAILPSEDLEHID</sequence>
<dbReference type="Proteomes" id="UP000202279">
    <property type="component" value="Segment"/>
</dbReference>
<evidence type="ECO:0000313" key="2">
    <source>
        <dbReference type="Proteomes" id="UP000202279"/>
    </source>
</evidence>
<proteinExistence type="predicted"/>
<dbReference type="RefSeq" id="YP_009276562.1">
    <property type="nucleotide sequence ID" value="NC_030942.1"/>
</dbReference>
<accession>A0A166XZJ8</accession>
<protein>
    <submittedName>
        <fullName evidence="1">Uncharacterized protein</fullName>
    </submittedName>
</protein>
<keyword evidence="2" id="KW-1185">Reference proteome</keyword>
<gene>
    <name evidence="1" type="primary">35</name>
    <name evidence="1" type="ORF">PBI_BRITBRAT_35</name>
</gene>
<dbReference type="GeneID" id="28802880"/>
<dbReference type="KEGG" id="vg:28802880"/>
<name>A0A166XZJ8_9CAUD</name>